<dbReference type="InterPro" id="IPR036291">
    <property type="entry name" value="NAD(P)-bd_dom_sf"/>
</dbReference>
<organism evidence="13 14">
    <name type="scientific">Vagococcus martis</name>
    <dbReference type="NCBI Taxonomy" id="1768210"/>
    <lineage>
        <taxon>Bacteria</taxon>
        <taxon>Bacillati</taxon>
        <taxon>Bacillota</taxon>
        <taxon>Bacilli</taxon>
        <taxon>Lactobacillales</taxon>
        <taxon>Enterococcaceae</taxon>
        <taxon>Vagococcus</taxon>
    </lineage>
</organism>
<keyword evidence="8" id="KW-0299">Galactose metabolism</keyword>
<comment type="caution">
    <text evidence="13">The sequence shown here is derived from an EMBL/GenBank/DDBJ whole genome shotgun (WGS) entry which is preliminary data.</text>
</comment>
<reference evidence="13 14" key="1">
    <citation type="submission" date="2017-02" db="EMBL/GenBank/DDBJ databases">
        <title>Vagococcus cremeus sp. nov., isolated from the small intestine of a marten, Martes flavigula.</title>
        <authorList>
            <person name="Tak E.J."/>
            <person name="Bae J.-W."/>
        </authorList>
    </citation>
    <scope>NUCLEOTIDE SEQUENCE [LARGE SCALE GENOMIC DNA]</scope>
    <source>
        <strain evidence="13 14">D7T301</strain>
    </source>
</reference>
<dbReference type="InterPro" id="IPR005886">
    <property type="entry name" value="UDP_G4E"/>
</dbReference>
<evidence type="ECO:0000313" key="14">
    <source>
        <dbReference type="Proteomes" id="UP000189970"/>
    </source>
</evidence>
<dbReference type="Proteomes" id="UP000189970">
    <property type="component" value="Unassembled WGS sequence"/>
</dbReference>
<dbReference type="Gene3D" id="3.90.25.10">
    <property type="entry name" value="UDP-galactose 4-epimerase, domain 1"/>
    <property type="match status" value="1"/>
</dbReference>
<dbReference type="GO" id="GO:0003978">
    <property type="term" value="F:UDP-glucose 4-epimerase activity"/>
    <property type="evidence" value="ECO:0007669"/>
    <property type="project" value="UniProtKB-UniRule"/>
</dbReference>
<dbReference type="InterPro" id="IPR001509">
    <property type="entry name" value="Epimerase_deHydtase"/>
</dbReference>
<dbReference type="Pfam" id="PF01370">
    <property type="entry name" value="Epimerase"/>
    <property type="match status" value="1"/>
</dbReference>
<evidence type="ECO:0000256" key="6">
    <source>
        <dbReference type="ARBA" id="ARBA00018569"/>
    </source>
</evidence>
<evidence type="ECO:0000256" key="1">
    <source>
        <dbReference type="ARBA" id="ARBA00000083"/>
    </source>
</evidence>
<keyword evidence="14" id="KW-1185">Reference proteome</keyword>
<feature type="domain" description="NAD-dependent epimerase/dehydratase" evidence="12">
    <location>
        <begin position="4"/>
        <end position="253"/>
    </location>
</feature>
<evidence type="ECO:0000256" key="4">
    <source>
        <dbReference type="ARBA" id="ARBA00007637"/>
    </source>
</evidence>
<comment type="pathway">
    <text evidence="3 11">Carbohydrate metabolism; galactose metabolism.</text>
</comment>
<dbReference type="EC" id="5.1.3.2" evidence="5 11"/>
<comment type="cofactor">
    <cofactor evidence="2 11">
        <name>NAD(+)</name>
        <dbReference type="ChEBI" id="CHEBI:57540"/>
    </cofactor>
</comment>
<comment type="subunit">
    <text evidence="11">Homodimer.</text>
</comment>
<dbReference type="Gene3D" id="3.40.50.720">
    <property type="entry name" value="NAD(P)-binding Rossmann-like Domain"/>
    <property type="match status" value="1"/>
</dbReference>
<accession>A0A1V4DEW5</accession>
<dbReference type="AlphaFoldDB" id="A0A1V4DEW5"/>
<sequence>MAKVLVLGGAGYIGSHAVKRLLDSGKEVVVVDNLLTGHKEAVDECATFYEGDIRDKDFLTEVFKKEDISQVVHFAASSLVGESVENPLKYFNNNVYGMQTLLEVMNEFGVKEIVFSSTAATYGEPDVTPITEETPTNPTNPYGEGKLMMEKMMKWCDNAYGIKYVSLRYFNVAGAMLDASIGEDHTPETHLLPIILQVALNQREKLMIFGDDYPTPDGTCIRDYVHVVDLVDAHILALNYLSTHDESQIINLGSSNGFSVKELLTEAIKVTGKDIPAEVAPRRAGDPSMLVASNEKAKTILGWNPQYTDVETIISSAWQWHQTHPHGYGE</sequence>
<dbReference type="RefSeq" id="WP_079345204.1">
    <property type="nucleotide sequence ID" value="NZ_MVAB01000001.1"/>
</dbReference>
<dbReference type="PANTHER" id="PTHR43725:SF53">
    <property type="entry name" value="UDP-ARABINOSE 4-EPIMERASE 1"/>
    <property type="match status" value="1"/>
</dbReference>
<evidence type="ECO:0000256" key="10">
    <source>
        <dbReference type="ARBA" id="ARBA00023277"/>
    </source>
</evidence>
<gene>
    <name evidence="13" type="ORF">BW731_01875</name>
</gene>
<evidence type="ECO:0000256" key="5">
    <source>
        <dbReference type="ARBA" id="ARBA00013189"/>
    </source>
</evidence>
<comment type="catalytic activity">
    <reaction evidence="1 11">
        <text>UDP-alpha-D-glucose = UDP-alpha-D-galactose</text>
        <dbReference type="Rhea" id="RHEA:22168"/>
        <dbReference type="ChEBI" id="CHEBI:58885"/>
        <dbReference type="ChEBI" id="CHEBI:66914"/>
        <dbReference type="EC" id="5.1.3.2"/>
    </reaction>
</comment>
<evidence type="ECO:0000259" key="12">
    <source>
        <dbReference type="Pfam" id="PF01370"/>
    </source>
</evidence>
<dbReference type="CDD" id="cd05247">
    <property type="entry name" value="UDP_G4E_1_SDR_e"/>
    <property type="match status" value="1"/>
</dbReference>
<evidence type="ECO:0000256" key="11">
    <source>
        <dbReference type="RuleBase" id="RU366046"/>
    </source>
</evidence>
<dbReference type="SUPFAM" id="SSF51735">
    <property type="entry name" value="NAD(P)-binding Rossmann-fold domains"/>
    <property type="match status" value="1"/>
</dbReference>
<keyword evidence="10 11" id="KW-0119">Carbohydrate metabolism</keyword>
<evidence type="ECO:0000313" key="13">
    <source>
        <dbReference type="EMBL" id="OPF87038.1"/>
    </source>
</evidence>
<keyword evidence="9 11" id="KW-0413">Isomerase</keyword>
<dbReference type="EMBL" id="MVAB01000001">
    <property type="protein sequence ID" value="OPF87038.1"/>
    <property type="molecule type" value="Genomic_DNA"/>
</dbReference>
<dbReference type="PANTHER" id="PTHR43725">
    <property type="entry name" value="UDP-GLUCOSE 4-EPIMERASE"/>
    <property type="match status" value="1"/>
</dbReference>
<name>A0A1V4DEW5_9ENTE</name>
<evidence type="ECO:0000256" key="2">
    <source>
        <dbReference type="ARBA" id="ARBA00001911"/>
    </source>
</evidence>
<protein>
    <recommendedName>
        <fullName evidence="6 11">UDP-glucose 4-epimerase</fullName>
        <ecNumber evidence="5 11">5.1.3.2</ecNumber>
    </recommendedName>
</protein>
<dbReference type="NCBIfam" id="TIGR01179">
    <property type="entry name" value="galE"/>
    <property type="match status" value="1"/>
</dbReference>
<keyword evidence="7 11" id="KW-0520">NAD</keyword>
<dbReference type="GO" id="GO:0033499">
    <property type="term" value="P:galactose catabolic process via UDP-galactose, Leloir pathway"/>
    <property type="evidence" value="ECO:0007669"/>
    <property type="project" value="TreeGrafter"/>
</dbReference>
<proteinExistence type="inferred from homology"/>
<evidence type="ECO:0000256" key="7">
    <source>
        <dbReference type="ARBA" id="ARBA00023027"/>
    </source>
</evidence>
<dbReference type="UniPathway" id="UPA00214"/>
<evidence type="ECO:0000256" key="9">
    <source>
        <dbReference type="ARBA" id="ARBA00023235"/>
    </source>
</evidence>
<evidence type="ECO:0000256" key="8">
    <source>
        <dbReference type="ARBA" id="ARBA00023144"/>
    </source>
</evidence>
<comment type="similarity">
    <text evidence="4 11">Belongs to the NAD(P)-dependent epimerase/dehydratase family.</text>
</comment>
<evidence type="ECO:0000256" key="3">
    <source>
        <dbReference type="ARBA" id="ARBA00004947"/>
    </source>
</evidence>